<evidence type="ECO:0000256" key="7">
    <source>
        <dbReference type="ARBA" id="ARBA00031484"/>
    </source>
</evidence>
<evidence type="ECO:0000256" key="8">
    <source>
        <dbReference type="PROSITE-ProRule" id="PRU00278"/>
    </source>
</evidence>
<keyword evidence="13" id="KW-1185">Reference proteome</keyword>
<dbReference type="GO" id="GO:0003755">
    <property type="term" value="F:peptidyl-prolyl cis-trans isomerase activity"/>
    <property type="evidence" value="ECO:0007669"/>
    <property type="project" value="UniProtKB-EC"/>
</dbReference>
<dbReference type="Pfam" id="PF13616">
    <property type="entry name" value="Rotamase_3"/>
    <property type="match status" value="1"/>
</dbReference>
<dbReference type="SUPFAM" id="SSF54534">
    <property type="entry name" value="FKBP-like"/>
    <property type="match status" value="1"/>
</dbReference>
<evidence type="ECO:0000259" key="11">
    <source>
        <dbReference type="PROSITE" id="PS50198"/>
    </source>
</evidence>
<dbReference type="EMBL" id="JAMXQS010000008">
    <property type="protein sequence ID" value="MCO6051702.1"/>
    <property type="molecule type" value="Genomic_DNA"/>
</dbReference>
<dbReference type="InterPro" id="IPR046357">
    <property type="entry name" value="PPIase_dom_sf"/>
</dbReference>
<reference evidence="12 13" key="1">
    <citation type="submission" date="2022-06" db="EMBL/GenBank/DDBJ databases">
        <title>Mesorhizobium sp. strain RP14 Genome sequencing and assembly.</title>
        <authorList>
            <person name="Kim I."/>
        </authorList>
    </citation>
    <scope>NUCLEOTIDE SEQUENCE [LARGE SCALE GENOMIC DNA]</scope>
    <source>
        <strain evidence="13">RP14(2022)</strain>
    </source>
</reference>
<dbReference type="InterPro" id="IPR000297">
    <property type="entry name" value="PPIase_PpiC"/>
</dbReference>
<evidence type="ECO:0000313" key="12">
    <source>
        <dbReference type="EMBL" id="MCO6051702.1"/>
    </source>
</evidence>
<comment type="catalytic activity">
    <reaction evidence="1">
        <text>[protein]-peptidylproline (omega=180) = [protein]-peptidylproline (omega=0)</text>
        <dbReference type="Rhea" id="RHEA:16237"/>
        <dbReference type="Rhea" id="RHEA-COMP:10747"/>
        <dbReference type="Rhea" id="RHEA-COMP:10748"/>
        <dbReference type="ChEBI" id="CHEBI:83833"/>
        <dbReference type="ChEBI" id="CHEBI:83834"/>
        <dbReference type="EC" id="5.2.1.8"/>
    </reaction>
</comment>
<evidence type="ECO:0000256" key="6">
    <source>
        <dbReference type="ARBA" id="ARBA00030642"/>
    </source>
</evidence>
<keyword evidence="10" id="KW-0732">Signal</keyword>
<evidence type="ECO:0000256" key="2">
    <source>
        <dbReference type="ARBA" id="ARBA00007656"/>
    </source>
</evidence>
<dbReference type="PANTHER" id="PTHR47245">
    <property type="entry name" value="PEPTIDYLPROLYL ISOMERASE"/>
    <property type="match status" value="1"/>
</dbReference>
<dbReference type="PROSITE" id="PS01096">
    <property type="entry name" value="PPIC_PPIASE_1"/>
    <property type="match status" value="1"/>
</dbReference>
<evidence type="ECO:0000256" key="5">
    <source>
        <dbReference type="ARBA" id="ARBA00023110"/>
    </source>
</evidence>
<name>A0ABT1CA60_9HYPH</name>
<dbReference type="Gene3D" id="3.10.50.40">
    <property type="match status" value="1"/>
</dbReference>
<keyword evidence="5 8" id="KW-0697">Rotamase</keyword>
<dbReference type="Gene3D" id="1.10.8.1040">
    <property type="match status" value="1"/>
</dbReference>
<dbReference type="PROSITE" id="PS50198">
    <property type="entry name" value="PPIC_PPIASE_2"/>
    <property type="match status" value="1"/>
</dbReference>
<dbReference type="InterPro" id="IPR050245">
    <property type="entry name" value="PrsA_foldase"/>
</dbReference>
<dbReference type="SUPFAM" id="SSF109998">
    <property type="entry name" value="Triger factor/SurA peptide-binding domain-like"/>
    <property type="match status" value="1"/>
</dbReference>
<feature type="chain" id="PRO_5045798728" description="Parvulin-like PPIase" evidence="10">
    <location>
        <begin position="34"/>
        <end position="323"/>
    </location>
</feature>
<comment type="similarity">
    <text evidence="2">Belongs to the PpiC/parvulin rotamase family.</text>
</comment>
<proteinExistence type="inferred from homology"/>
<feature type="domain" description="PpiC" evidence="11">
    <location>
        <begin position="163"/>
        <end position="254"/>
    </location>
</feature>
<protein>
    <recommendedName>
        <fullName evidence="4">Parvulin-like PPIase</fullName>
        <ecNumber evidence="3">5.2.1.8</ecNumber>
    </recommendedName>
    <alternativeName>
        <fullName evidence="6">Peptidyl-prolyl cis-trans isomerase plp</fullName>
    </alternativeName>
    <alternativeName>
        <fullName evidence="7">Rotamase plp</fullName>
    </alternativeName>
</protein>
<comment type="caution">
    <text evidence="12">The sequence shown here is derived from an EMBL/GenBank/DDBJ whole genome shotgun (WGS) entry which is preliminary data.</text>
</comment>
<evidence type="ECO:0000256" key="10">
    <source>
        <dbReference type="SAM" id="SignalP"/>
    </source>
</evidence>
<evidence type="ECO:0000256" key="9">
    <source>
        <dbReference type="SAM" id="MobiDB-lite"/>
    </source>
</evidence>
<gene>
    <name evidence="12" type="ORF">NGM99_18105</name>
</gene>
<dbReference type="RefSeq" id="WP_252821490.1">
    <property type="nucleotide sequence ID" value="NZ_JAMXQS010000008.1"/>
</dbReference>
<evidence type="ECO:0000256" key="3">
    <source>
        <dbReference type="ARBA" id="ARBA00013194"/>
    </source>
</evidence>
<sequence>MHFTLSRASTRLRFATCALALGLSAAAVAPVMAQDAPAPAKPAAPAAPAKPVDPKAMVATVNGQQITEGDLQLAEQDLDQQFAQLPPEAKRGAALSAVIEIKLLAGDAVKKGLDKDPQFEARMAFLRDRALHTALVESEVAKKVTDQEIRARYDQEIANTPPVNEVHARHILVNTKEEAEAIIKELDGGKKFEDLANEKTTDPSGKTTGGDLGWFGPGRMVPEFETAAMALEPGSYTKTPVQSQFGWHVIKVEDKRVQQPPAFEQVKEQVRSILLREKYFALVKQVRGEAKVDIADPALKAAVDQADRATDSPADGGEQPAQQ</sequence>
<evidence type="ECO:0000313" key="13">
    <source>
        <dbReference type="Proteomes" id="UP001205906"/>
    </source>
</evidence>
<feature type="signal peptide" evidence="10">
    <location>
        <begin position="1"/>
        <end position="33"/>
    </location>
</feature>
<dbReference type="EC" id="5.2.1.8" evidence="3"/>
<dbReference type="InterPro" id="IPR023058">
    <property type="entry name" value="PPIase_PpiC_CS"/>
</dbReference>
<feature type="region of interest" description="Disordered" evidence="9">
    <location>
        <begin position="302"/>
        <end position="323"/>
    </location>
</feature>
<dbReference type="Proteomes" id="UP001205906">
    <property type="component" value="Unassembled WGS sequence"/>
</dbReference>
<dbReference type="PANTHER" id="PTHR47245:SF2">
    <property type="entry name" value="PEPTIDYL-PROLYL CIS-TRANS ISOMERASE HP_0175-RELATED"/>
    <property type="match status" value="1"/>
</dbReference>
<dbReference type="InterPro" id="IPR027304">
    <property type="entry name" value="Trigger_fact/SurA_dom_sf"/>
</dbReference>
<evidence type="ECO:0000256" key="1">
    <source>
        <dbReference type="ARBA" id="ARBA00000971"/>
    </source>
</evidence>
<keyword evidence="8 12" id="KW-0413">Isomerase</keyword>
<accession>A0ABT1CA60</accession>
<organism evidence="12 13">
    <name type="scientific">Mesorhizobium liriopis</name>
    <dbReference type="NCBI Taxonomy" id="2953882"/>
    <lineage>
        <taxon>Bacteria</taxon>
        <taxon>Pseudomonadati</taxon>
        <taxon>Pseudomonadota</taxon>
        <taxon>Alphaproteobacteria</taxon>
        <taxon>Hyphomicrobiales</taxon>
        <taxon>Phyllobacteriaceae</taxon>
        <taxon>Mesorhizobium</taxon>
    </lineage>
</organism>
<evidence type="ECO:0000256" key="4">
    <source>
        <dbReference type="ARBA" id="ARBA00018370"/>
    </source>
</evidence>